<feature type="signal peptide" evidence="1">
    <location>
        <begin position="1"/>
        <end position="18"/>
    </location>
</feature>
<evidence type="ECO:0000313" key="3">
    <source>
        <dbReference type="Proteomes" id="UP000478052"/>
    </source>
</evidence>
<dbReference type="AlphaFoldDB" id="A0A6G0ZGG3"/>
<keyword evidence="1" id="KW-0732">Signal</keyword>
<protein>
    <submittedName>
        <fullName evidence="2">Armadillo repeat-containing protein 2</fullName>
    </submittedName>
</protein>
<dbReference type="InterPro" id="IPR011989">
    <property type="entry name" value="ARM-like"/>
</dbReference>
<dbReference type="EMBL" id="VUJU01000481">
    <property type="protein sequence ID" value="KAF0770122.1"/>
    <property type="molecule type" value="Genomic_DNA"/>
</dbReference>
<gene>
    <name evidence="2" type="ORF">FWK35_00001516</name>
</gene>
<dbReference type="OrthoDB" id="247006at2759"/>
<sequence>MPLTLWIPISGLLAVTNCLDSGDIELLVVCCGVLVNMTSDENNRQAFKNYNGVSKMVNILRSSGERNWTLSSLICQTLWNVCSDSDSFPGDPIVVLDTLVKLTDEEQLFGELLSSDEEKVAEYKQWEDFASVATNLLEWLDELLEGRFDNIEQ</sequence>
<proteinExistence type="predicted"/>
<comment type="caution">
    <text evidence="2">The sequence shown here is derived from an EMBL/GenBank/DDBJ whole genome shotgun (WGS) entry which is preliminary data.</text>
</comment>
<name>A0A6G0ZGG3_APHCR</name>
<dbReference type="SUPFAM" id="SSF48371">
    <property type="entry name" value="ARM repeat"/>
    <property type="match status" value="1"/>
</dbReference>
<dbReference type="PANTHER" id="PTHR21356:SF1">
    <property type="entry name" value="ARMADILLO REPEAT-CONTAINING PROTEIN 2"/>
    <property type="match status" value="1"/>
</dbReference>
<dbReference type="PANTHER" id="PTHR21356">
    <property type="entry name" value="ARMADILLO REPEAT CONTAINING 2"/>
    <property type="match status" value="1"/>
</dbReference>
<accession>A0A6G0ZGG3</accession>
<keyword evidence="3" id="KW-1185">Reference proteome</keyword>
<dbReference type="Gene3D" id="1.25.10.10">
    <property type="entry name" value="Leucine-rich Repeat Variant"/>
    <property type="match status" value="1"/>
</dbReference>
<evidence type="ECO:0000313" key="2">
    <source>
        <dbReference type="EMBL" id="KAF0770122.1"/>
    </source>
</evidence>
<dbReference type="Proteomes" id="UP000478052">
    <property type="component" value="Unassembled WGS sequence"/>
</dbReference>
<organism evidence="2 3">
    <name type="scientific">Aphis craccivora</name>
    <name type="common">Cowpea aphid</name>
    <dbReference type="NCBI Taxonomy" id="307492"/>
    <lineage>
        <taxon>Eukaryota</taxon>
        <taxon>Metazoa</taxon>
        <taxon>Ecdysozoa</taxon>
        <taxon>Arthropoda</taxon>
        <taxon>Hexapoda</taxon>
        <taxon>Insecta</taxon>
        <taxon>Pterygota</taxon>
        <taxon>Neoptera</taxon>
        <taxon>Paraneoptera</taxon>
        <taxon>Hemiptera</taxon>
        <taxon>Sternorrhyncha</taxon>
        <taxon>Aphidomorpha</taxon>
        <taxon>Aphidoidea</taxon>
        <taxon>Aphididae</taxon>
        <taxon>Aphidini</taxon>
        <taxon>Aphis</taxon>
        <taxon>Aphis</taxon>
    </lineage>
</organism>
<dbReference type="InterPro" id="IPR016024">
    <property type="entry name" value="ARM-type_fold"/>
</dbReference>
<dbReference type="InterPro" id="IPR038905">
    <property type="entry name" value="ARMC2"/>
</dbReference>
<evidence type="ECO:0000256" key="1">
    <source>
        <dbReference type="SAM" id="SignalP"/>
    </source>
</evidence>
<dbReference type="GO" id="GO:0044782">
    <property type="term" value="P:cilium organization"/>
    <property type="evidence" value="ECO:0007669"/>
    <property type="project" value="TreeGrafter"/>
</dbReference>
<reference evidence="2 3" key="1">
    <citation type="submission" date="2019-08" db="EMBL/GenBank/DDBJ databases">
        <title>Whole genome of Aphis craccivora.</title>
        <authorList>
            <person name="Voronova N.V."/>
            <person name="Shulinski R.S."/>
            <person name="Bandarenka Y.V."/>
            <person name="Zhorov D.G."/>
            <person name="Warner D."/>
        </authorList>
    </citation>
    <scope>NUCLEOTIDE SEQUENCE [LARGE SCALE GENOMIC DNA]</scope>
    <source>
        <strain evidence="2">180601</strain>
        <tissue evidence="2">Whole Body</tissue>
    </source>
</reference>
<feature type="chain" id="PRO_5026153794" evidence="1">
    <location>
        <begin position="19"/>
        <end position="153"/>
    </location>
</feature>